<proteinExistence type="predicted"/>
<feature type="chain" id="PRO_5039161580" description="Cohesin domain-containing protein" evidence="1">
    <location>
        <begin position="37"/>
        <end position="248"/>
    </location>
</feature>
<dbReference type="AlphaFoldDB" id="A0A9D2QZX5"/>
<gene>
    <name evidence="2" type="ORF">H9912_05990</name>
</gene>
<keyword evidence="1" id="KW-0732">Signal</keyword>
<evidence type="ECO:0008006" key="4">
    <source>
        <dbReference type="Google" id="ProtNLM"/>
    </source>
</evidence>
<comment type="caution">
    <text evidence="2">The sequence shown here is derived from an EMBL/GenBank/DDBJ whole genome shotgun (WGS) entry which is preliminary data.</text>
</comment>
<evidence type="ECO:0000256" key="1">
    <source>
        <dbReference type="SAM" id="SignalP"/>
    </source>
</evidence>
<evidence type="ECO:0000313" key="3">
    <source>
        <dbReference type="Proteomes" id="UP000823851"/>
    </source>
</evidence>
<dbReference type="EMBL" id="DWUW01000166">
    <property type="protein sequence ID" value="HJD31475.1"/>
    <property type="molecule type" value="Genomic_DNA"/>
</dbReference>
<name>A0A9D2QZX5_9FIRM</name>
<evidence type="ECO:0000313" key="2">
    <source>
        <dbReference type="EMBL" id="HJD31475.1"/>
    </source>
</evidence>
<organism evidence="2 3">
    <name type="scientific">Candidatus Eisenbergiella stercorigallinarum</name>
    <dbReference type="NCBI Taxonomy" id="2838557"/>
    <lineage>
        <taxon>Bacteria</taxon>
        <taxon>Bacillati</taxon>
        <taxon>Bacillota</taxon>
        <taxon>Clostridia</taxon>
        <taxon>Lachnospirales</taxon>
        <taxon>Lachnospiraceae</taxon>
        <taxon>Eisenbergiella</taxon>
    </lineage>
</organism>
<protein>
    <recommendedName>
        <fullName evidence="4">Cohesin domain-containing protein</fullName>
    </recommendedName>
</protein>
<sequence>MFRIKDGIMQIRKQRAAFWLAGALAAAAFFPAQALAAPVSGEGSIQVEEEVLSLGLGETGSVEVDYELAGGFADLAVLTSDPAIAVAALADGGDGTAKMTVAAVAPGTTVAAVYRISNAAVVDYITIRSGLAEDGEVYTQMAGTSLVTVYDDRMVYYNSTLAGRNGASVAIAGMEIERESGLDCLRVTGTLLSGDSKTPGMNTFYADFYDAAGELIRRQALYTRDPLSGSRMELEWYIPEGCARIVLE</sequence>
<dbReference type="Proteomes" id="UP000823851">
    <property type="component" value="Unassembled WGS sequence"/>
</dbReference>
<feature type="signal peptide" evidence="1">
    <location>
        <begin position="1"/>
        <end position="36"/>
    </location>
</feature>
<reference evidence="2" key="2">
    <citation type="submission" date="2021-04" db="EMBL/GenBank/DDBJ databases">
        <authorList>
            <person name="Gilroy R."/>
        </authorList>
    </citation>
    <scope>NUCLEOTIDE SEQUENCE</scope>
    <source>
        <strain evidence="2">ChiHjej8B7-25341</strain>
    </source>
</reference>
<reference evidence="2" key="1">
    <citation type="journal article" date="2021" name="PeerJ">
        <title>Extensive microbial diversity within the chicken gut microbiome revealed by metagenomics and culture.</title>
        <authorList>
            <person name="Gilroy R."/>
            <person name="Ravi A."/>
            <person name="Getino M."/>
            <person name="Pursley I."/>
            <person name="Horton D.L."/>
            <person name="Alikhan N.F."/>
            <person name="Baker D."/>
            <person name="Gharbi K."/>
            <person name="Hall N."/>
            <person name="Watson M."/>
            <person name="Adriaenssens E.M."/>
            <person name="Foster-Nyarko E."/>
            <person name="Jarju S."/>
            <person name="Secka A."/>
            <person name="Antonio M."/>
            <person name="Oren A."/>
            <person name="Chaudhuri R.R."/>
            <person name="La Ragione R."/>
            <person name="Hildebrand F."/>
            <person name="Pallen M.J."/>
        </authorList>
    </citation>
    <scope>NUCLEOTIDE SEQUENCE</scope>
    <source>
        <strain evidence="2">ChiHjej8B7-25341</strain>
    </source>
</reference>
<accession>A0A9D2QZX5</accession>